<dbReference type="Gene3D" id="3.10.450.50">
    <property type="match status" value="1"/>
</dbReference>
<proteinExistence type="predicted"/>
<protein>
    <recommendedName>
        <fullName evidence="1">SnoaL-like domain-containing protein</fullName>
    </recommendedName>
</protein>
<feature type="domain" description="SnoaL-like" evidence="1">
    <location>
        <begin position="22"/>
        <end position="131"/>
    </location>
</feature>
<dbReference type="RefSeq" id="WP_046576760.1">
    <property type="nucleotide sequence ID" value="NZ_CP010429.1"/>
</dbReference>
<accession>A0A0E3ZXW4</accession>
<dbReference type="Proteomes" id="UP000033054">
    <property type="component" value="Chromosome"/>
</dbReference>
<name>A0A0E3ZXW4_9BACT</name>
<gene>
    <name evidence="2" type="ORF">SD10_21910</name>
</gene>
<organism evidence="2 3">
    <name type="scientific">Spirosoma radiotolerans</name>
    <dbReference type="NCBI Taxonomy" id="1379870"/>
    <lineage>
        <taxon>Bacteria</taxon>
        <taxon>Pseudomonadati</taxon>
        <taxon>Bacteroidota</taxon>
        <taxon>Cytophagia</taxon>
        <taxon>Cytophagales</taxon>
        <taxon>Cytophagaceae</taxon>
        <taxon>Spirosoma</taxon>
    </lineage>
</organism>
<keyword evidence="3" id="KW-1185">Reference proteome</keyword>
<sequence>METIQEQTTDTITVIQSLVEGLNATDRKDFTHWRTLLADELTIDFGGVKPAQTIKADDLVAWAKVAYQDMITMHMSFNHEVTLDQQQAHVYSYGRALHRQAVSVGEDYWFIYARYEHRLIKQDGVWKITRLQMTPVFEEGNSNLVNQAYEDARQQD</sequence>
<evidence type="ECO:0000313" key="3">
    <source>
        <dbReference type="Proteomes" id="UP000033054"/>
    </source>
</evidence>
<dbReference type="PATRIC" id="fig|1379870.5.peg.4740"/>
<dbReference type="OrthoDB" id="2599042at2"/>
<dbReference type="EMBL" id="CP010429">
    <property type="protein sequence ID" value="AKD57153.1"/>
    <property type="molecule type" value="Genomic_DNA"/>
</dbReference>
<dbReference type="InterPro" id="IPR037401">
    <property type="entry name" value="SnoaL-like"/>
</dbReference>
<reference evidence="2 3" key="1">
    <citation type="journal article" date="2014" name="Curr. Microbiol.">
        <title>Spirosoma radiotolerans sp. nov., a gamma-radiation-resistant bacterium isolated from gamma ray-irradiated soil.</title>
        <authorList>
            <person name="Lee J.J."/>
            <person name="Srinivasan S."/>
            <person name="Lim S."/>
            <person name="Joe M."/>
            <person name="Im S."/>
            <person name="Bae S.I."/>
            <person name="Park K.R."/>
            <person name="Han J.H."/>
            <person name="Park S.H."/>
            <person name="Joo B.M."/>
            <person name="Park S.J."/>
            <person name="Kim M.K."/>
        </authorList>
    </citation>
    <scope>NUCLEOTIDE SEQUENCE [LARGE SCALE GENOMIC DNA]</scope>
    <source>
        <strain evidence="2 3">DG5A</strain>
    </source>
</reference>
<dbReference type="Pfam" id="PF13577">
    <property type="entry name" value="SnoaL_4"/>
    <property type="match status" value="1"/>
</dbReference>
<dbReference type="KEGG" id="srd:SD10_21910"/>
<evidence type="ECO:0000313" key="2">
    <source>
        <dbReference type="EMBL" id="AKD57153.1"/>
    </source>
</evidence>
<evidence type="ECO:0000259" key="1">
    <source>
        <dbReference type="Pfam" id="PF13577"/>
    </source>
</evidence>
<dbReference type="SUPFAM" id="SSF54427">
    <property type="entry name" value="NTF2-like"/>
    <property type="match status" value="1"/>
</dbReference>
<dbReference type="InterPro" id="IPR032710">
    <property type="entry name" value="NTF2-like_dom_sf"/>
</dbReference>
<dbReference type="HOGENOM" id="CLU_106738_10_3_10"/>
<dbReference type="AlphaFoldDB" id="A0A0E3ZXW4"/>